<protein>
    <submittedName>
        <fullName evidence="1">Uncharacterized protein</fullName>
    </submittedName>
</protein>
<gene>
    <name evidence="1" type="ORF">AN484_00805</name>
</gene>
<dbReference type="EMBL" id="LJOW01000002">
    <property type="protein sequence ID" value="OBQ45545.1"/>
    <property type="molecule type" value="Genomic_DNA"/>
</dbReference>
<organism evidence="1 2">
    <name type="scientific">Aphanizomenon flos-aquae WA102</name>
    <dbReference type="NCBI Taxonomy" id="1710896"/>
    <lineage>
        <taxon>Bacteria</taxon>
        <taxon>Bacillati</taxon>
        <taxon>Cyanobacteriota</taxon>
        <taxon>Cyanophyceae</taxon>
        <taxon>Nostocales</taxon>
        <taxon>Aphanizomenonaceae</taxon>
        <taxon>Aphanizomenon</taxon>
    </lineage>
</organism>
<dbReference type="AlphaFoldDB" id="A0A1B7X818"/>
<accession>A0A1B7X818</accession>
<name>A0A1B7X818_APHFL</name>
<comment type="caution">
    <text evidence="1">The sequence shown here is derived from an EMBL/GenBank/DDBJ whole genome shotgun (WGS) entry which is preliminary data.</text>
</comment>
<reference evidence="1 2" key="1">
    <citation type="submission" date="2015-09" db="EMBL/GenBank/DDBJ databases">
        <title>Aphanizomenon flos-aquae WA102.</title>
        <authorList>
            <person name="Driscoll C."/>
        </authorList>
    </citation>
    <scope>NUCLEOTIDE SEQUENCE [LARGE SCALE GENOMIC DNA]</scope>
    <source>
        <strain evidence="1">WA102</strain>
    </source>
</reference>
<evidence type="ECO:0000313" key="2">
    <source>
        <dbReference type="Proteomes" id="UP000092093"/>
    </source>
</evidence>
<evidence type="ECO:0000313" key="1">
    <source>
        <dbReference type="EMBL" id="OBQ45545.1"/>
    </source>
</evidence>
<dbReference type="Proteomes" id="UP000092093">
    <property type="component" value="Unassembled WGS sequence"/>
</dbReference>
<sequence>MWSKYDYLCTDCDALIEITACAEKVLDPACICGGLGIVILLSQGDGTGPLLEPVTKVTPAGLVKINSNPYN</sequence>
<proteinExistence type="predicted"/>